<dbReference type="GO" id="GO:0005886">
    <property type="term" value="C:plasma membrane"/>
    <property type="evidence" value="ECO:0007669"/>
    <property type="project" value="UniProtKB-SubCell"/>
</dbReference>
<evidence type="ECO:0000256" key="9">
    <source>
        <dbReference type="ARBA" id="ARBA00037998"/>
    </source>
</evidence>
<protein>
    <submittedName>
        <fullName evidence="11">ABC transporter permease</fullName>
    </submittedName>
</protein>
<keyword evidence="5 10" id="KW-0812">Transmembrane</keyword>
<comment type="caution">
    <text evidence="11">The sequence shown here is derived from an EMBL/GenBank/DDBJ whole genome shotgun (WGS) entry which is preliminary data.</text>
</comment>
<feature type="transmembrane region" description="Helical" evidence="10">
    <location>
        <begin position="312"/>
        <end position="330"/>
    </location>
</feature>
<evidence type="ECO:0000256" key="7">
    <source>
        <dbReference type="ARBA" id="ARBA00022989"/>
    </source>
</evidence>
<evidence type="ECO:0000256" key="2">
    <source>
        <dbReference type="ARBA" id="ARBA00022448"/>
    </source>
</evidence>
<evidence type="ECO:0000256" key="8">
    <source>
        <dbReference type="ARBA" id="ARBA00023136"/>
    </source>
</evidence>
<dbReference type="InterPro" id="IPR001851">
    <property type="entry name" value="ABC_transp_permease"/>
</dbReference>
<evidence type="ECO:0000256" key="4">
    <source>
        <dbReference type="ARBA" id="ARBA00022519"/>
    </source>
</evidence>
<evidence type="ECO:0000313" key="12">
    <source>
        <dbReference type="Proteomes" id="UP000050514"/>
    </source>
</evidence>
<reference evidence="11 12" key="1">
    <citation type="submission" date="2015-07" db="EMBL/GenBank/DDBJ databases">
        <title>Draft genome of Bellilinea caldifistulae DSM 17877.</title>
        <authorList>
            <person name="Hemp J."/>
            <person name="Ward L.M."/>
            <person name="Pace L.A."/>
            <person name="Fischer W.W."/>
        </authorList>
    </citation>
    <scope>NUCLEOTIDE SEQUENCE [LARGE SCALE GENOMIC DNA]</scope>
    <source>
        <strain evidence="11 12">GOMI-1</strain>
    </source>
</reference>
<dbReference type="PANTHER" id="PTHR11795:SF371">
    <property type="entry name" value="HIGH-AFFINITY BRANCHED-CHAIN AMINO ACID TRANSPORT SYSTEM PERMEASE PROTEIN LIVH"/>
    <property type="match status" value="1"/>
</dbReference>
<evidence type="ECO:0000256" key="6">
    <source>
        <dbReference type="ARBA" id="ARBA00022970"/>
    </source>
</evidence>
<evidence type="ECO:0000256" key="5">
    <source>
        <dbReference type="ARBA" id="ARBA00022692"/>
    </source>
</evidence>
<dbReference type="Proteomes" id="UP000050514">
    <property type="component" value="Unassembled WGS sequence"/>
</dbReference>
<dbReference type="CDD" id="cd06582">
    <property type="entry name" value="TM_PBP1_LivH_like"/>
    <property type="match status" value="1"/>
</dbReference>
<comment type="subcellular location">
    <subcellularLocation>
        <location evidence="1">Cell membrane</location>
        <topology evidence="1">Multi-pass membrane protein</topology>
    </subcellularLocation>
</comment>
<sequence>MLISNLIRQPTLFAQFFISGLQLGFVYALIALGYTMVYGIVKLINFAHGDVFMVGAFVSYFAVARFRLHQWPLAAFPQISPGLGVVIGSLTVILLSMVICSALAITIERVAYKPLRDAPRIAALITAIGVSFFLEYFGALNFVFSPRFIPYERPFEVVAWYIKDGIHLIKPGEAPPDGAITFSNILLIIIVASILVQIFLQFLVRRTKIGIAMRASSYDKPAARLMGINVDSVISFTFAIGAAFAGLGGVLYAIAYSSIWTQLGILPGLKAFVAAVLGGIGSIPGAFVGALIMGQAEAMTMGYISTPMRDAVAFTILIIVLLIRPTGIFGEPEKEKV</sequence>
<dbReference type="PATRIC" id="fig|360411.5.peg.690"/>
<keyword evidence="12" id="KW-1185">Reference proteome</keyword>
<dbReference type="GO" id="GO:0042941">
    <property type="term" value="P:D-alanine transmembrane transport"/>
    <property type="evidence" value="ECO:0007669"/>
    <property type="project" value="TreeGrafter"/>
</dbReference>
<dbReference type="AlphaFoldDB" id="A0A0P6XH88"/>
<feature type="transmembrane region" description="Helical" evidence="10">
    <location>
        <begin position="12"/>
        <end position="36"/>
    </location>
</feature>
<evidence type="ECO:0000256" key="10">
    <source>
        <dbReference type="SAM" id="Phobius"/>
    </source>
</evidence>
<dbReference type="Pfam" id="PF02653">
    <property type="entry name" value="BPD_transp_2"/>
    <property type="match status" value="1"/>
</dbReference>
<dbReference type="PANTHER" id="PTHR11795">
    <property type="entry name" value="BRANCHED-CHAIN AMINO ACID TRANSPORT SYSTEM PERMEASE PROTEIN LIVH"/>
    <property type="match status" value="1"/>
</dbReference>
<dbReference type="GO" id="GO:0005304">
    <property type="term" value="F:L-valine transmembrane transporter activity"/>
    <property type="evidence" value="ECO:0007669"/>
    <property type="project" value="TreeGrafter"/>
</dbReference>
<keyword evidence="4" id="KW-0997">Cell inner membrane</keyword>
<dbReference type="InterPro" id="IPR052157">
    <property type="entry name" value="BCAA_transport_permease"/>
</dbReference>
<feature type="transmembrane region" description="Helical" evidence="10">
    <location>
        <begin position="119"/>
        <end position="144"/>
    </location>
</feature>
<dbReference type="GO" id="GO:0015808">
    <property type="term" value="P:L-alanine transport"/>
    <property type="evidence" value="ECO:0007669"/>
    <property type="project" value="TreeGrafter"/>
</dbReference>
<keyword evidence="2" id="KW-0813">Transport</keyword>
<keyword evidence="7 10" id="KW-1133">Transmembrane helix</keyword>
<keyword evidence="8 10" id="KW-0472">Membrane</keyword>
<proteinExistence type="inferred from homology"/>
<organism evidence="11 12">
    <name type="scientific">Bellilinea caldifistulae</name>
    <dbReference type="NCBI Taxonomy" id="360411"/>
    <lineage>
        <taxon>Bacteria</taxon>
        <taxon>Bacillati</taxon>
        <taxon>Chloroflexota</taxon>
        <taxon>Anaerolineae</taxon>
        <taxon>Anaerolineales</taxon>
        <taxon>Anaerolineaceae</taxon>
        <taxon>Bellilinea</taxon>
    </lineage>
</organism>
<feature type="transmembrane region" description="Helical" evidence="10">
    <location>
        <begin position="43"/>
        <end position="63"/>
    </location>
</feature>
<feature type="transmembrane region" description="Helical" evidence="10">
    <location>
        <begin position="233"/>
        <end position="259"/>
    </location>
</feature>
<dbReference type="GO" id="GO:0015192">
    <property type="term" value="F:L-phenylalanine transmembrane transporter activity"/>
    <property type="evidence" value="ECO:0007669"/>
    <property type="project" value="TreeGrafter"/>
</dbReference>
<keyword evidence="3" id="KW-1003">Cell membrane</keyword>
<feature type="transmembrane region" description="Helical" evidence="10">
    <location>
        <begin position="185"/>
        <end position="204"/>
    </location>
</feature>
<dbReference type="EMBL" id="LGHJ01000018">
    <property type="protein sequence ID" value="KPL74277.1"/>
    <property type="molecule type" value="Genomic_DNA"/>
</dbReference>
<gene>
    <name evidence="11" type="ORF">AC812_13130</name>
</gene>
<evidence type="ECO:0000256" key="3">
    <source>
        <dbReference type="ARBA" id="ARBA00022475"/>
    </source>
</evidence>
<comment type="similarity">
    <text evidence="9">Belongs to the binding-protein-dependent transport system permease family. LivHM subfamily.</text>
</comment>
<dbReference type="GO" id="GO:1903806">
    <property type="term" value="P:L-isoleucine import across plasma membrane"/>
    <property type="evidence" value="ECO:0007669"/>
    <property type="project" value="TreeGrafter"/>
</dbReference>
<name>A0A0P6XH88_9CHLR</name>
<feature type="transmembrane region" description="Helical" evidence="10">
    <location>
        <begin position="271"/>
        <end position="292"/>
    </location>
</feature>
<evidence type="ECO:0000313" key="11">
    <source>
        <dbReference type="EMBL" id="KPL74277.1"/>
    </source>
</evidence>
<evidence type="ECO:0000256" key="1">
    <source>
        <dbReference type="ARBA" id="ARBA00004651"/>
    </source>
</evidence>
<accession>A0A0P6XH88</accession>
<dbReference type="GO" id="GO:0015190">
    <property type="term" value="F:L-leucine transmembrane transporter activity"/>
    <property type="evidence" value="ECO:0007669"/>
    <property type="project" value="TreeGrafter"/>
</dbReference>
<keyword evidence="6" id="KW-0029">Amino-acid transport</keyword>
<dbReference type="GO" id="GO:0015188">
    <property type="term" value="F:L-isoleucine transmembrane transporter activity"/>
    <property type="evidence" value="ECO:0007669"/>
    <property type="project" value="TreeGrafter"/>
</dbReference>
<feature type="transmembrane region" description="Helical" evidence="10">
    <location>
        <begin position="83"/>
        <end position="107"/>
    </location>
</feature>
<dbReference type="STRING" id="360411.AC812_13130"/>